<dbReference type="InterPro" id="IPR051393">
    <property type="entry name" value="ABC_transporter_permease"/>
</dbReference>
<keyword evidence="10" id="KW-1185">Reference proteome</keyword>
<sequence>MSKAKSPLRRLNETQSAYLLLLPFLLTYGLFLIYPFFRGVWISLHDWNLLQVAFNPDAKQFVGFENYVRVMWGRNIEWSPWARPVLQTLGLLGIAAAVTLNRTRRLTGATAIALGLAGVALFLIAGVYAGEEGRWFDRRFWPTVGNTVLFVGLTVPGVTISALLIAAALNRETRAMGLLRTLFFLSQVLSVTVVTLIWQIMFSPRQGLIANITELSGGSPITWLTDERFAMAAIVIATIWWSLGIAMILFLAGLQDISKDLFEAGALDNCTGIRAFWYITLPNLKRTITLVIILQIILHFQVFGQSHLMTQGGPNDETQVLVRYIYQTAFRDSELGRASAMAVFLFVIMGAFSIVQFLVGREEKD</sequence>
<dbReference type="Gene3D" id="1.10.3720.10">
    <property type="entry name" value="MetI-like"/>
    <property type="match status" value="1"/>
</dbReference>
<keyword evidence="9" id="KW-0762">Sugar transport</keyword>
<evidence type="ECO:0000256" key="1">
    <source>
        <dbReference type="ARBA" id="ARBA00004651"/>
    </source>
</evidence>
<feature type="transmembrane region" description="Helical" evidence="7">
    <location>
        <begin position="229"/>
        <end position="252"/>
    </location>
</feature>
<accession>A0A1I6AFA5</accession>
<dbReference type="PROSITE" id="PS50928">
    <property type="entry name" value="ABC_TM1"/>
    <property type="match status" value="1"/>
</dbReference>
<feature type="transmembrane region" description="Helical" evidence="7">
    <location>
        <begin position="107"/>
        <end position="128"/>
    </location>
</feature>
<feature type="domain" description="ABC transmembrane type-1" evidence="8">
    <location>
        <begin position="144"/>
        <end position="356"/>
    </location>
</feature>
<dbReference type="GO" id="GO:0005886">
    <property type="term" value="C:plasma membrane"/>
    <property type="evidence" value="ECO:0007669"/>
    <property type="project" value="UniProtKB-SubCell"/>
</dbReference>
<evidence type="ECO:0000256" key="2">
    <source>
        <dbReference type="ARBA" id="ARBA00022448"/>
    </source>
</evidence>
<evidence type="ECO:0000256" key="6">
    <source>
        <dbReference type="ARBA" id="ARBA00023136"/>
    </source>
</evidence>
<dbReference type="GO" id="GO:0055085">
    <property type="term" value="P:transmembrane transport"/>
    <property type="evidence" value="ECO:0007669"/>
    <property type="project" value="InterPro"/>
</dbReference>
<feature type="transmembrane region" description="Helical" evidence="7">
    <location>
        <begin position="181"/>
        <end position="201"/>
    </location>
</feature>
<evidence type="ECO:0000259" key="8">
    <source>
        <dbReference type="PROSITE" id="PS50928"/>
    </source>
</evidence>
<proteinExistence type="inferred from homology"/>
<dbReference type="PANTHER" id="PTHR30193">
    <property type="entry name" value="ABC TRANSPORTER PERMEASE PROTEIN"/>
    <property type="match status" value="1"/>
</dbReference>
<feature type="transmembrane region" description="Helical" evidence="7">
    <location>
        <begin position="148"/>
        <end position="169"/>
    </location>
</feature>
<keyword evidence="6 7" id="KW-0472">Membrane</keyword>
<dbReference type="Proteomes" id="UP000243106">
    <property type="component" value="Unassembled WGS sequence"/>
</dbReference>
<name>A0A1I6AFA5_9RHOB</name>
<evidence type="ECO:0000256" key="5">
    <source>
        <dbReference type="ARBA" id="ARBA00022989"/>
    </source>
</evidence>
<keyword evidence="3" id="KW-1003">Cell membrane</keyword>
<gene>
    <name evidence="9" type="ORF">SAMN05421853_11834</name>
</gene>
<feature type="transmembrane region" description="Helical" evidence="7">
    <location>
        <begin position="338"/>
        <end position="359"/>
    </location>
</feature>
<dbReference type="InterPro" id="IPR000515">
    <property type="entry name" value="MetI-like"/>
</dbReference>
<dbReference type="Pfam" id="PF00528">
    <property type="entry name" value="BPD_transp_1"/>
    <property type="match status" value="1"/>
</dbReference>
<dbReference type="RefSeq" id="WP_217646750.1">
    <property type="nucleotide sequence ID" value="NZ_FOXV01000018.1"/>
</dbReference>
<dbReference type="SUPFAM" id="SSF161098">
    <property type="entry name" value="MetI-like"/>
    <property type="match status" value="2"/>
</dbReference>
<feature type="transmembrane region" description="Helical" evidence="7">
    <location>
        <begin position="81"/>
        <end position="100"/>
    </location>
</feature>
<evidence type="ECO:0000256" key="7">
    <source>
        <dbReference type="RuleBase" id="RU363032"/>
    </source>
</evidence>
<keyword evidence="4 7" id="KW-0812">Transmembrane</keyword>
<comment type="subcellular location">
    <subcellularLocation>
        <location evidence="1 7">Cell membrane</location>
        <topology evidence="1 7">Multi-pass membrane protein</topology>
    </subcellularLocation>
</comment>
<evidence type="ECO:0000313" key="9">
    <source>
        <dbReference type="EMBL" id="SFQ67341.1"/>
    </source>
</evidence>
<dbReference type="CDD" id="cd06261">
    <property type="entry name" value="TM_PBP2"/>
    <property type="match status" value="1"/>
</dbReference>
<reference evidence="10" key="1">
    <citation type="submission" date="2016-10" db="EMBL/GenBank/DDBJ databases">
        <authorList>
            <person name="Varghese N."/>
            <person name="Submissions S."/>
        </authorList>
    </citation>
    <scope>NUCLEOTIDE SEQUENCE [LARGE SCALE GENOMIC DNA]</scope>
    <source>
        <strain evidence="10">JCM 10271</strain>
    </source>
</reference>
<evidence type="ECO:0000256" key="3">
    <source>
        <dbReference type="ARBA" id="ARBA00022475"/>
    </source>
</evidence>
<evidence type="ECO:0000256" key="4">
    <source>
        <dbReference type="ARBA" id="ARBA00022692"/>
    </source>
</evidence>
<comment type="similarity">
    <text evidence="7">Belongs to the binding-protein-dependent transport system permease family.</text>
</comment>
<protein>
    <submittedName>
        <fullName evidence="9">Multiple sugar transport system permease protein</fullName>
    </submittedName>
</protein>
<evidence type="ECO:0000313" key="10">
    <source>
        <dbReference type="Proteomes" id="UP000243106"/>
    </source>
</evidence>
<keyword evidence="5 7" id="KW-1133">Transmembrane helix</keyword>
<keyword evidence="2 7" id="KW-0813">Transport</keyword>
<dbReference type="STRING" id="93684.SAMN05421853_11834"/>
<dbReference type="EMBL" id="FOXV01000018">
    <property type="protein sequence ID" value="SFQ67341.1"/>
    <property type="molecule type" value="Genomic_DNA"/>
</dbReference>
<feature type="transmembrane region" description="Helical" evidence="7">
    <location>
        <begin position="16"/>
        <end position="37"/>
    </location>
</feature>
<dbReference type="PANTHER" id="PTHR30193:SF37">
    <property type="entry name" value="INNER MEMBRANE ABC TRANSPORTER PERMEASE PROTEIN YCJO"/>
    <property type="match status" value="1"/>
</dbReference>
<organism evidence="9 10">
    <name type="scientific">Roseivivax halotolerans</name>
    <dbReference type="NCBI Taxonomy" id="93684"/>
    <lineage>
        <taxon>Bacteria</taxon>
        <taxon>Pseudomonadati</taxon>
        <taxon>Pseudomonadota</taxon>
        <taxon>Alphaproteobacteria</taxon>
        <taxon>Rhodobacterales</taxon>
        <taxon>Roseobacteraceae</taxon>
        <taxon>Roseivivax</taxon>
    </lineage>
</organism>
<dbReference type="AlphaFoldDB" id="A0A1I6AFA5"/>
<dbReference type="InterPro" id="IPR035906">
    <property type="entry name" value="MetI-like_sf"/>
</dbReference>